<keyword evidence="1" id="KW-0812">Transmembrane</keyword>
<evidence type="ECO:0000313" key="2">
    <source>
        <dbReference type="EMBL" id="ASQ30534.1"/>
    </source>
</evidence>
<gene>
    <name evidence="2" type="ORF">CAV_0872</name>
</gene>
<keyword evidence="1" id="KW-1133">Transmembrane helix</keyword>
<keyword evidence="1" id="KW-0472">Membrane</keyword>
<reference evidence="2 3" key="1">
    <citation type="submission" date="2017-07" db="EMBL/GenBank/DDBJ databases">
        <title>Analysis of two Campylobacter avium genomes and identification of a novel hippuricase gene.</title>
        <authorList>
            <person name="Miller W.G."/>
            <person name="Chapman M.H."/>
            <person name="Yee E."/>
            <person name="Revez J."/>
            <person name="Bono J.L."/>
            <person name="Rossi M."/>
        </authorList>
    </citation>
    <scope>NUCLEOTIDE SEQUENCE [LARGE SCALE GENOMIC DNA]</scope>
    <source>
        <strain evidence="2 3">LMG 24591</strain>
    </source>
</reference>
<protein>
    <submittedName>
        <fullName evidence="2">Putative ATPase-related protein</fullName>
    </submittedName>
</protein>
<dbReference type="Proteomes" id="UP000201169">
    <property type="component" value="Chromosome"/>
</dbReference>
<evidence type="ECO:0000256" key="1">
    <source>
        <dbReference type="SAM" id="Phobius"/>
    </source>
</evidence>
<keyword evidence="3" id="KW-1185">Reference proteome</keyword>
<dbReference type="RefSeq" id="WP_094325289.1">
    <property type="nucleotide sequence ID" value="NZ_CP022347.1"/>
</dbReference>
<dbReference type="InterPro" id="IPR032820">
    <property type="entry name" value="ATPase_put"/>
</dbReference>
<evidence type="ECO:0000313" key="3">
    <source>
        <dbReference type="Proteomes" id="UP000201169"/>
    </source>
</evidence>
<sequence>MSKKQKIIKKSIEAADGLSLGISIVVAVLIGIGIGYGLKELTGSLTLFFFGVFIGVAAAILNVFKAYKAQVKAYDEFKDDSIK</sequence>
<dbReference type="AlphaFoldDB" id="A0A222MWT6"/>
<proteinExistence type="predicted"/>
<name>A0A222MWT6_9BACT</name>
<organism evidence="2 3">
    <name type="scientific">Campylobacter avium LMG 24591</name>
    <dbReference type="NCBI Taxonomy" id="522484"/>
    <lineage>
        <taxon>Bacteria</taxon>
        <taxon>Pseudomonadati</taxon>
        <taxon>Campylobacterota</taxon>
        <taxon>Epsilonproteobacteria</taxon>
        <taxon>Campylobacterales</taxon>
        <taxon>Campylobacteraceae</taxon>
        <taxon>Campylobacter</taxon>
    </lineage>
</organism>
<feature type="transmembrane region" description="Helical" evidence="1">
    <location>
        <begin position="44"/>
        <end position="64"/>
    </location>
</feature>
<dbReference type="KEGG" id="cavi:CAV_0872"/>
<accession>A0A222MWT6</accession>
<feature type="transmembrane region" description="Helical" evidence="1">
    <location>
        <begin position="20"/>
        <end position="38"/>
    </location>
</feature>
<dbReference type="EMBL" id="CP022347">
    <property type="protein sequence ID" value="ASQ30534.1"/>
    <property type="molecule type" value="Genomic_DNA"/>
</dbReference>
<dbReference type="Pfam" id="PF09527">
    <property type="entry name" value="ATPase_gene1"/>
    <property type="match status" value="1"/>
</dbReference>